<accession>A0A2J6RRI8</accession>
<proteinExistence type="predicted"/>
<evidence type="ECO:0000313" key="1">
    <source>
        <dbReference type="EMBL" id="PMD41132.1"/>
    </source>
</evidence>
<evidence type="ECO:0000313" key="2">
    <source>
        <dbReference type="Proteomes" id="UP000235786"/>
    </source>
</evidence>
<reference evidence="1 2" key="1">
    <citation type="submission" date="2016-04" db="EMBL/GenBank/DDBJ databases">
        <title>A degradative enzymes factory behind the ericoid mycorrhizal symbiosis.</title>
        <authorList>
            <consortium name="DOE Joint Genome Institute"/>
            <person name="Martino E."/>
            <person name="Morin E."/>
            <person name="Grelet G."/>
            <person name="Kuo A."/>
            <person name="Kohler A."/>
            <person name="Daghino S."/>
            <person name="Barry K."/>
            <person name="Choi C."/>
            <person name="Cichocki N."/>
            <person name="Clum A."/>
            <person name="Copeland A."/>
            <person name="Hainaut M."/>
            <person name="Haridas S."/>
            <person name="Labutti K."/>
            <person name="Lindquist E."/>
            <person name="Lipzen A."/>
            <person name="Khouja H.-R."/>
            <person name="Murat C."/>
            <person name="Ohm R."/>
            <person name="Olson A."/>
            <person name="Spatafora J."/>
            <person name="Veneault-Fourrey C."/>
            <person name="Henrissat B."/>
            <person name="Grigoriev I."/>
            <person name="Martin F."/>
            <person name="Perotto S."/>
        </authorList>
    </citation>
    <scope>NUCLEOTIDE SEQUENCE [LARGE SCALE GENOMIC DNA]</scope>
    <source>
        <strain evidence="1 2">F</strain>
    </source>
</reference>
<dbReference type="EMBL" id="KZ613944">
    <property type="protein sequence ID" value="PMD41132.1"/>
    <property type="molecule type" value="Genomic_DNA"/>
</dbReference>
<gene>
    <name evidence="1" type="ORF">L207DRAFT_581581</name>
</gene>
<sequence>MGIQLQPVFAEPFELVCDPGSPQLTFFLEVVSDISNNEKYMYAESQGNFLLVVPQPVYRMYSAPLNENNPAYLSTFNDVCNLLSVDLFQSYSQYGIRFVNAHYVGDDELPDDIVFEFSQYTVHNSLQTMFCNMMDGFLECNAYEQIKIFVWCDYSTFKELVIFDAAGLAQGPSDCRQTQLRGIPATSIA</sequence>
<dbReference type="Proteomes" id="UP000235786">
    <property type="component" value="Unassembled WGS sequence"/>
</dbReference>
<organism evidence="1 2">
    <name type="scientific">Hyaloscypha variabilis (strain UAMH 11265 / GT02V1 / F)</name>
    <name type="common">Meliniomyces variabilis</name>
    <dbReference type="NCBI Taxonomy" id="1149755"/>
    <lineage>
        <taxon>Eukaryota</taxon>
        <taxon>Fungi</taxon>
        <taxon>Dikarya</taxon>
        <taxon>Ascomycota</taxon>
        <taxon>Pezizomycotina</taxon>
        <taxon>Leotiomycetes</taxon>
        <taxon>Helotiales</taxon>
        <taxon>Hyaloscyphaceae</taxon>
        <taxon>Hyaloscypha</taxon>
        <taxon>Hyaloscypha variabilis</taxon>
    </lineage>
</organism>
<protein>
    <submittedName>
        <fullName evidence="1">Uncharacterized protein</fullName>
    </submittedName>
</protein>
<dbReference type="AlphaFoldDB" id="A0A2J6RRI8"/>
<name>A0A2J6RRI8_HYAVF</name>
<keyword evidence="2" id="KW-1185">Reference proteome</keyword>